<reference evidence="3" key="1">
    <citation type="submission" date="2014-03" db="EMBL/GenBank/DDBJ databases">
        <title>The Genome Sequence of Puccinia striiformis f. sp. tritici PST-78.</title>
        <authorList>
            <consortium name="The Broad Institute Genome Sequencing Platform"/>
            <person name="Cuomo C."/>
            <person name="Hulbert S."/>
            <person name="Chen X."/>
            <person name="Walker B."/>
            <person name="Young S.K."/>
            <person name="Zeng Q."/>
            <person name="Gargeya S."/>
            <person name="Fitzgerald M."/>
            <person name="Haas B."/>
            <person name="Abouelleil A."/>
            <person name="Alvarado L."/>
            <person name="Arachchi H.M."/>
            <person name="Berlin A.M."/>
            <person name="Chapman S.B."/>
            <person name="Goldberg J."/>
            <person name="Griggs A."/>
            <person name="Gujja S."/>
            <person name="Hansen M."/>
            <person name="Howarth C."/>
            <person name="Imamovic A."/>
            <person name="Larimer J."/>
            <person name="McCowan C."/>
            <person name="Montmayeur A."/>
            <person name="Murphy C."/>
            <person name="Neiman D."/>
            <person name="Pearson M."/>
            <person name="Priest M."/>
            <person name="Roberts A."/>
            <person name="Saif S."/>
            <person name="Shea T."/>
            <person name="Sisk P."/>
            <person name="Sykes S."/>
            <person name="Wortman J."/>
            <person name="Nusbaum C."/>
            <person name="Birren B."/>
        </authorList>
    </citation>
    <scope>NUCLEOTIDE SEQUENCE [LARGE SCALE GENOMIC DNA]</scope>
    <source>
        <strain evidence="3">race PST-78</strain>
    </source>
</reference>
<dbReference type="Proteomes" id="UP000054564">
    <property type="component" value="Unassembled WGS sequence"/>
</dbReference>
<feature type="region of interest" description="Disordered" evidence="1">
    <location>
        <begin position="1"/>
        <end position="115"/>
    </location>
</feature>
<name>A0A0L0VJ27_9BASI</name>
<feature type="compositionally biased region" description="Low complexity" evidence="1">
    <location>
        <begin position="8"/>
        <end position="43"/>
    </location>
</feature>
<proteinExistence type="predicted"/>
<keyword evidence="3" id="KW-1185">Reference proteome</keyword>
<organism evidence="2 3">
    <name type="scientific">Puccinia striiformis f. sp. tritici PST-78</name>
    <dbReference type="NCBI Taxonomy" id="1165861"/>
    <lineage>
        <taxon>Eukaryota</taxon>
        <taxon>Fungi</taxon>
        <taxon>Dikarya</taxon>
        <taxon>Basidiomycota</taxon>
        <taxon>Pucciniomycotina</taxon>
        <taxon>Pucciniomycetes</taxon>
        <taxon>Pucciniales</taxon>
        <taxon>Pucciniaceae</taxon>
        <taxon>Puccinia</taxon>
    </lineage>
</organism>
<gene>
    <name evidence="2" type="ORF">PSTG_07534</name>
</gene>
<accession>A0A0L0VJ27</accession>
<feature type="compositionally biased region" description="Polar residues" evidence="1">
    <location>
        <begin position="161"/>
        <end position="174"/>
    </location>
</feature>
<feature type="compositionally biased region" description="Polar residues" evidence="1">
    <location>
        <begin position="144"/>
        <end position="153"/>
    </location>
</feature>
<feature type="compositionally biased region" description="Polar residues" evidence="1">
    <location>
        <begin position="86"/>
        <end position="97"/>
    </location>
</feature>
<evidence type="ECO:0000313" key="2">
    <source>
        <dbReference type="EMBL" id="KNE99226.1"/>
    </source>
</evidence>
<evidence type="ECO:0000256" key="1">
    <source>
        <dbReference type="SAM" id="MobiDB-lite"/>
    </source>
</evidence>
<evidence type="ECO:0000313" key="3">
    <source>
        <dbReference type="Proteomes" id="UP000054564"/>
    </source>
</evidence>
<feature type="compositionally biased region" description="Polar residues" evidence="1">
    <location>
        <begin position="64"/>
        <end position="73"/>
    </location>
</feature>
<sequence length="294" mass="31604">MDNHHRSQLTILTTTSTTTTSQPTTSTNSRPATSMSSTTTTTTGKHCSPPSVVGLRPLLLPTAFSPQLPSTPETGPFGHHHPQRKASLSTHSWSRHPSTSRHYRQSSLTSSPYCSSIHSSSSSSSSSLSSASSFSSSSCSSSSNQPSPTTTTCEPPIESTPRPNRSYSTTTVSPPSFRHVGSSALRACSLPDPLTPSPDDLTRRTKRSSISYSKSTPFHCPSISKSPEQYSASLPVPIDRVGSFDPLIIAPEHRASELPFDHHSTFDLYLDTLLAQLLEYAADLGFQDELLGIL</sequence>
<comment type="caution">
    <text evidence="2">The sequence shown here is derived from an EMBL/GenBank/DDBJ whole genome shotgun (WGS) entry which is preliminary data.</text>
</comment>
<feature type="region of interest" description="Disordered" evidence="1">
    <location>
        <begin position="135"/>
        <end position="219"/>
    </location>
</feature>
<dbReference type="EMBL" id="AJIL01000048">
    <property type="protein sequence ID" value="KNE99226.1"/>
    <property type="molecule type" value="Genomic_DNA"/>
</dbReference>
<dbReference type="AlphaFoldDB" id="A0A0L0VJ27"/>
<protein>
    <submittedName>
        <fullName evidence="2">Uncharacterized protein</fullName>
    </submittedName>
</protein>